<keyword evidence="3" id="KW-1003">Cell membrane</keyword>
<name>A0A2M8QAN2_9CHLR</name>
<feature type="transmembrane region" description="Helical" evidence="7">
    <location>
        <begin position="266"/>
        <end position="282"/>
    </location>
</feature>
<keyword evidence="4 7" id="KW-0812">Transmembrane</keyword>
<dbReference type="PANTHER" id="PTHR34184:SF4">
    <property type="entry name" value="UPF0718 PROTEIN YCGR"/>
    <property type="match status" value="1"/>
</dbReference>
<evidence type="ECO:0000313" key="9">
    <source>
        <dbReference type="Proteomes" id="UP000230790"/>
    </source>
</evidence>
<evidence type="ECO:0000256" key="6">
    <source>
        <dbReference type="ARBA" id="ARBA00023136"/>
    </source>
</evidence>
<evidence type="ECO:0000256" key="2">
    <source>
        <dbReference type="ARBA" id="ARBA00006386"/>
    </source>
</evidence>
<dbReference type="EMBL" id="PGTN01000087">
    <property type="protein sequence ID" value="PJF46852.1"/>
    <property type="molecule type" value="Genomic_DNA"/>
</dbReference>
<feature type="transmembrane region" description="Helical" evidence="7">
    <location>
        <begin position="288"/>
        <end position="309"/>
    </location>
</feature>
<sequence length="354" mass="37714">MTQQRLSTLLLIALAILLGTIALDALLPVMRLPAVPLPDLLQNYVTVFLGIFIEAAPFLLLGSLASGLIAEFVTADDIARLFPRNKIAGAVAGALLGMIFPVCECGVVPVVRRLYQKGFPVSAGIAFLLGAPVLNPIVIASTYAAFGFGPIFWGRIAFTLLIATGIGLVFSAQSNIARVIAPRTLAPVMGGMDDEAAQRGNLLGGSAPFVPWQSSRSITLRLQNAFSVATDEFFDMGRFLVVGTLLAATLQTFIPQQALIGIGRDSVTSVIALQLLAFVLSVCSTVDAFLALSFVNTFTVGSVIAFLVFGPMVDIKSTTLYLNVFRPRVVWYVIALCFLSALLIGVFINLNVAW</sequence>
<feature type="transmembrane region" description="Helical" evidence="7">
    <location>
        <begin position="236"/>
        <end position="254"/>
    </location>
</feature>
<keyword evidence="6 7" id="KW-0472">Membrane</keyword>
<dbReference type="InterPro" id="IPR052923">
    <property type="entry name" value="UPF0718"/>
</dbReference>
<accession>A0A2M8QAN2</accession>
<dbReference type="PANTHER" id="PTHR34184">
    <property type="entry name" value="UPF0718 PROTEIN YCGR"/>
    <property type="match status" value="1"/>
</dbReference>
<evidence type="ECO:0000256" key="5">
    <source>
        <dbReference type="ARBA" id="ARBA00022989"/>
    </source>
</evidence>
<feature type="transmembrane region" description="Helical" evidence="7">
    <location>
        <begin position="152"/>
        <end position="172"/>
    </location>
</feature>
<evidence type="ECO:0000256" key="7">
    <source>
        <dbReference type="SAM" id="Phobius"/>
    </source>
</evidence>
<dbReference type="Pfam" id="PF03773">
    <property type="entry name" value="ArsP_1"/>
    <property type="match status" value="1"/>
</dbReference>
<evidence type="ECO:0008006" key="10">
    <source>
        <dbReference type="Google" id="ProtNLM"/>
    </source>
</evidence>
<evidence type="ECO:0000256" key="4">
    <source>
        <dbReference type="ARBA" id="ARBA00022692"/>
    </source>
</evidence>
<protein>
    <recommendedName>
        <fullName evidence="10">Permease</fullName>
    </recommendedName>
</protein>
<dbReference type="AlphaFoldDB" id="A0A2M8QAN2"/>
<keyword evidence="5 7" id="KW-1133">Transmembrane helix</keyword>
<feature type="transmembrane region" description="Helical" evidence="7">
    <location>
        <begin position="46"/>
        <end position="75"/>
    </location>
</feature>
<organism evidence="8 9">
    <name type="scientific">Candidatus Thermofonsia Clade 3 bacterium</name>
    <dbReference type="NCBI Taxonomy" id="2364212"/>
    <lineage>
        <taxon>Bacteria</taxon>
        <taxon>Bacillati</taxon>
        <taxon>Chloroflexota</taxon>
        <taxon>Candidatus Thermofontia</taxon>
        <taxon>Candidatus Thermofonsia Clade 3</taxon>
    </lineage>
</organism>
<gene>
    <name evidence="8" type="ORF">CUN48_11645</name>
</gene>
<evidence type="ECO:0000256" key="1">
    <source>
        <dbReference type="ARBA" id="ARBA00004651"/>
    </source>
</evidence>
<comment type="subcellular location">
    <subcellularLocation>
        <location evidence="1">Cell membrane</location>
        <topology evidence="1">Multi-pass membrane protein</topology>
    </subcellularLocation>
</comment>
<dbReference type="InterPro" id="IPR005524">
    <property type="entry name" value="DUF318"/>
</dbReference>
<comment type="similarity">
    <text evidence="2">Belongs to the UPF0718 family.</text>
</comment>
<feature type="transmembrane region" description="Helical" evidence="7">
    <location>
        <begin position="329"/>
        <end position="350"/>
    </location>
</feature>
<feature type="transmembrane region" description="Helical" evidence="7">
    <location>
        <begin position="123"/>
        <end position="145"/>
    </location>
</feature>
<evidence type="ECO:0000256" key="3">
    <source>
        <dbReference type="ARBA" id="ARBA00022475"/>
    </source>
</evidence>
<feature type="transmembrane region" description="Helical" evidence="7">
    <location>
        <begin position="87"/>
        <end position="111"/>
    </location>
</feature>
<proteinExistence type="inferred from homology"/>
<reference evidence="8 9" key="1">
    <citation type="submission" date="2017-11" db="EMBL/GenBank/DDBJ databases">
        <title>Evolution of Phototrophy in the Chloroflexi Phylum Driven by Horizontal Gene Transfer.</title>
        <authorList>
            <person name="Ward L.M."/>
            <person name="Hemp J."/>
            <person name="Shih P.M."/>
            <person name="Mcglynn S.E."/>
            <person name="Fischer W."/>
        </authorList>
    </citation>
    <scope>NUCLEOTIDE SEQUENCE [LARGE SCALE GENOMIC DNA]</scope>
    <source>
        <strain evidence="8">JP3_7</strain>
    </source>
</reference>
<dbReference type="GO" id="GO:0005886">
    <property type="term" value="C:plasma membrane"/>
    <property type="evidence" value="ECO:0007669"/>
    <property type="project" value="UniProtKB-SubCell"/>
</dbReference>
<evidence type="ECO:0000313" key="8">
    <source>
        <dbReference type="EMBL" id="PJF46852.1"/>
    </source>
</evidence>
<comment type="caution">
    <text evidence="8">The sequence shown here is derived from an EMBL/GenBank/DDBJ whole genome shotgun (WGS) entry which is preliminary data.</text>
</comment>
<dbReference type="Proteomes" id="UP000230790">
    <property type="component" value="Unassembled WGS sequence"/>
</dbReference>